<dbReference type="GO" id="GO:0005525">
    <property type="term" value="F:GTP binding"/>
    <property type="evidence" value="ECO:0007669"/>
    <property type="project" value="UniProtKB-KW"/>
</dbReference>
<dbReference type="GO" id="GO:0003924">
    <property type="term" value="F:GTPase activity"/>
    <property type="evidence" value="ECO:0007669"/>
    <property type="project" value="InterPro"/>
</dbReference>
<dbReference type="PROSITE" id="PS51421">
    <property type="entry name" value="RAS"/>
    <property type="match status" value="1"/>
</dbReference>
<dbReference type="SUPFAM" id="SSF52540">
    <property type="entry name" value="P-loop containing nucleoside triphosphate hydrolases"/>
    <property type="match status" value="1"/>
</dbReference>
<dbReference type="GO" id="GO:0007264">
    <property type="term" value="P:small GTPase-mediated signal transduction"/>
    <property type="evidence" value="ECO:0007669"/>
    <property type="project" value="InterPro"/>
</dbReference>
<keyword evidence="1" id="KW-0547">Nucleotide-binding</keyword>
<dbReference type="PANTHER" id="PTHR24072">
    <property type="entry name" value="RHO FAMILY GTPASE"/>
    <property type="match status" value="1"/>
</dbReference>
<dbReference type="InterPro" id="IPR003578">
    <property type="entry name" value="Small_GTPase_Rho"/>
</dbReference>
<sequence length="284" mass="31628">MRPVAGPKQVRLMVVGDAGVGKTSLIQRFADDNFTSNRGSHVNMVTCQKTVEFEGNQYELTILDTNHEQDPRNRCYMGTDIVLVVYAINNWDSFDNVSKKWVPEIKQRLPLKPFILMANKADLVGQSRPNRYVSQFDGMQKCSDEHGAAFFECSALSGAGVENVFQEVPIVIEREFARLLQLPVTPPTPTTPYDIAMAPITLAQKAAPPLMQCYANIKESLFNPEAFTDSKNSVYSYYNTLPPVASTLASFFQPAAKTEPQKAKKPETEKGSDKTQKSDSDTDE</sequence>
<keyword evidence="2" id="KW-0342">GTP-binding</keyword>
<dbReference type="PROSITE" id="PS51420">
    <property type="entry name" value="RHO"/>
    <property type="match status" value="1"/>
</dbReference>
<protein>
    <submittedName>
        <fullName evidence="4">Uncharacterized protein</fullName>
    </submittedName>
</protein>
<dbReference type="NCBIfam" id="TIGR00231">
    <property type="entry name" value="small_GTP"/>
    <property type="match status" value="1"/>
</dbReference>
<reference evidence="4" key="1">
    <citation type="submission" date="2020-09" db="EMBL/GenBank/DDBJ databases">
        <authorList>
            <person name="Kikuchi T."/>
        </authorList>
    </citation>
    <scope>NUCLEOTIDE SEQUENCE</scope>
    <source>
        <strain evidence="4">SH1</strain>
    </source>
</reference>
<comment type="caution">
    <text evidence="4">The sequence shown here is derived from an EMBL/GenBank/DDBJ whole genome shotgun (WGS) entry which is preliminary data.</text>
</comment>
<dbReference type="Pfam" id="PF00071">
    <property type="entry name" value="Ras"/>
    <property type="match status" value="1"/>
</dbReference>
<dbReference type="SMART" id="SM00174">
    <property type="entry name" value="RHO"/>
    <property type="match status" value="1"/>
</dbReference>
<dbReference type="PROSITE" id="PS51419">
    <property type="entry name" value="RAB"/>
    <property type="match status" value="1"/>
</dbReference>
<gene>
    <name evidence="4" type="ORF">BOKJ2_LOCUS8563</name>
</gene>
<dbReference type="Proteomes" id="UP000783686">
    <property type="component" value="Unassembled WGS sequence"/>
</dbReference>
<dbReference type="PRINTS" id="PR00449">
    <property type="entry name" value="RASTRNSFRMNG"/>
</dbReference>
<accession>A0A811KXR5</accession>
<dbReference type="CDD" id="cd00154">
    <property type="entry name" value="Rab"/>
    <property type="match status" value="1"/>
</dbReference>
<evidence type="ECO:0000256" key="3">
    <source>
        <dbReference type="SAM" id="MobiDB-lite"/>
    </source>
</evidence>
<dbReference type="InterPro" id="IPR005225">
    <property type="entry name" value="Small_GTP-bd"/>
</dbReference>
<keyword evidence="5" id="KW-1185">Reference proteome</keyword>
<dbReference type="SMART" id="SM00173">
    <property type="entry name" value="RAS"/>
    <property type="match status" value="1"/>
</dbReference>
<organism evidence="4 5">
    <name type="scientific">Bursaphelenchus okinawaensis</name>
    <dbReference type="NCBI Taxonomy" id="465554"/>
    <lineage>
        <taxon>Eukaryota</taxon>
        <taxon>Metazoa</taxon>
        <taxon>Ecdysozoa</taxon>
        <taxon>Nematoda</taxon>
        <taxon>Chromadorea</taxon>
        <taxon>Rhabditida</taxon>
        <taxon>Tylenchina</taxon>
        <taxon>Tylenchomorpha</taxon>
        <taxon>Aphelenchoidea</taxon>
        <taxon>Aphelenchoididae</taxon>
        <taxon>Bursaphelenchus</taxon>
    </lineage>
</organism>
<feature type="compositionally biased region" description="Basic and acidic residues" evidence="3">
    <location>
        <begin position="259"/>
        <end position="284"/>
    </location>
</feature>
<dbReference type="InterPro" id="IPR001806">
    <property type="entry name" value="Small_GTPase"/>
</dbReference>
<name>A0A811KXR5_9BILA</name>
<evidence type="ECO:0000313" key="4">
    <source>
        <dbReference type="EMBL" id="CAD5219676.1"/>
    </source>
</evidence>
<dbReference type="InterPro" id="IPR027417">
    <property type="entry name" value="P-loop_NTPase"/>
</dbReference>
<evidence type="ECO:0000256" key="2">
    <source>
        <dbReference type="ARBA" id="ARBA00023134"/>
    </source>
</evidence>
<dbReference type="AlphaFoldDB" id="A0A811KXR5"/>
<dbReference type="EMBL" id="CAJFCW020000004">
    <property type="protein sequence ID" value="CAG9112766.1"/>
    <property type="molecule type" value="Genomic_DNA"/>
</dbReference>
<evidence type="ECO:0000313" key="5">
    <source>
        <dbReference type="Proteomes" id="UP000614601"/>
    </source>
</evidence>
<dbReference type="Gene3D" id="3.40.50.300">
    <property type="entry name" value="P-loop containing nucleotide triphosphate hydrolases"/>
    <property type="match status" value="1"/>
</dbReference>
<dbReference type="OrthoDB" id="5864735at2759"/>
<feature type="region of interest" description="Disordered" evidence="3">
    <location>
        <begin position="255"/>
        <end position="284"/>
    </location>
</feature>
<dbReference type="SMART" id="SM00175">
    <property type="entry name" value="RAB"/>
    <property type="match status" value="1"/>
</dbReference>
<evidence type="ECO:0000256" key="1">
    <source>
        <dbReference type="ARBA" id="ARBA00022741"/>
    </source>
</evidence>
<proteinExistence type="predicted"/>
<dbReference type="Proteomes" id="UP000614601">
    <property type="component" value="Unassembled WGS sequence"/>
</dbReference>
<dbReference type="EMBL" id="CAJFDH010000004">
    <property type="protein sequence ID" value="CAD5219676.1"/>
    <property type="molecule type" value="Genomic_DNA"/>
</dbReference>